<reference evidence="8" key="1">
    <citation type="journal article" date="2013" name="Science">
        <title>Comparative analysis of bat genomes provides insight into the evolution of flight and immunity.</title>
        <authorList>
            <person name="Zhang G."/>
            <person name="Cowled C."/>
            <person name="Shi Z."/>
            <person name="Huang Z."/>
            <person name="Bishop-Lilly K.A."/>
            <person name="Fang X."/>
            <person name="Wynne J.W."/>
            <person name="Xiong Z."/>
            <person name="Baker M.L."/>
            <person name="Zhao W."/>
            <person name="Tachedjian M."/>
            <person name="Zhu Y."/>
            <person name="Zhou P."/>
            <person name="Jiang X."/>
            <person name="Ng J."/>
            <person name="Yang L."/>
            <person name="Wu L."/>
            <person name="Xiao J."/>
            <person name="Feng Y."/>
            <person name="Chen Y."/>
            <person name="Sun X."/>
            <person name="Zhang Y."/>
            <person name="Marsh G.A."/>
            <person name="Crameri G."/>
            <person name="Broder C.C."/>
            <person name="Frey K.G."/>
            <person name="Wang L.F."/>
            <person name="Wang J."/>
        </authorList>
    </citation>
    <scope>NUCLEOTIDE SEQUENCE [LARGE SCALE GENOMIC DNA]</scope>
</reference>
<dbReference type="EMBL" id="KB108991">
    <property type="protein sequence ID" value="ELK28625.1"/>
    <property type="molecule type" value="Genomic_DNA"/>
</dbReference>
<sequence length="204" mass="21490">MAVNLHKEAESDRVKTEGSSGQSSAGLKAALAVAAKTKGDSCRSKGLGLGCQRKTSAGSQGEQGVFLIAQGLYHTVSVLSIRRTPHLNVGCCIENVLLHQNLTVSSQKGCESILGTTGSNTEIPGDAEAGRSRTFVAAIELLLTLVVAAAARWWCRSRCPGWGYAGKCEIGWAYYCTGAGAAAAILLCTWLACFSGKKQKQYPY</sequence>
<evidence type="ECO:0000256" key="4">
    <source>
        <dbReference type="ARBA" id="ARBA00023136"/>
    </source>
</evidence>
<feature type="region of interest" description="Disordered" evidence="5">
    <location>
        <begin position="1"/>
        <end position="22"/>
    </location>
</feature>
<dbReference type="AlphaFoldDB" id="L5LRH8"/>
<accession>L5LRH8</accession>
<evidence type="ECO:0000256" key="1">
    <source>
        <dbReference type="ARBA" id="ARBA00004141"/>
    </source>
</evidence>
<proteinExistence type="predicted"/>
<keyword evidence="2 6" id="KW-0812">Transmembrane</keyword>
<keyword evidence="3 6" id="KW-1133">Transmembrane helix</keyword>
<dbReference type="Pfam" id="PF10242">
    <property type="entry name" value="L_HMGIC_fpl"/>
    <property type="match status" value="1"/>
</dbReference>
<dbReference type="Proteomes" id="UP000010556">
    <property type="component" value="Unassembled WGS sequence"/>
</dbReference>
<feature type="transmembrane region" description="Helical" evidence="6">
    <location>
        <begin position="172"/>
        <end position="194"/>
    </location>
</feature>
<dbReference type="InterPro" id="IPR019372">
    <property type="entry name" value="LHFPL"/>
</dbReference>
<evidence type="ECO:0000256" key="3">
    <source>
        <dbReference type="ARBA" id="ARBA00022989"/>
    </source>
</evidence>
<evidence type="ECO:0000313" key="7">
    <source>
        <dbReference type="EMBL" id="ELK28625.1"/>
    </source>
</evidence>
<evidence type="ECO:0000256" key="5">
    <source>
        <dbReference type="SAM" id="MobiDB-lite"/>
    </source>
</evidence>
<dbReference type="GO" id="GO:0016020">
    <property type="term" value="C:membrane"/>
    <property type="evidence" value="ECO:0007669"/>
    <property type="project" value="UniProtKB-SubCell"/>
</dbReference>
<feature type="transmembrane region" description="Helical" evidence="6">
    <location>
        <begin position="134"/>
        <end position="152"/>
    </location>
</feature>
<evidence type="ECO:0000256" key="2">
    <source>
        <dbReference type="ARBA" id="ARBA00022692"/>
    </source>
</evidence>
<keyword evidence="4 6" id="KW-0472">Membrane</keyword>
<gene>
    <name evidence="7" type="ORF">MDA_GLEAN10005530</name>
</gene>
<evidence type="ECO:0000313" key="8">
    <source>
        <dbReference type="Proteomes" id="UP000010556"/>
    </source>
</evidence>
<feature type="compositionally biased region" description="Basic and acidic residues" evidence="5">
    <location>
        <begin position="1"/>
        <end position="16"/>
    </location>
</feature>
<name>L5LRH8_MYODS</name>
<organism evidence="7 8">
    <name type="scientific">Myotis davidii</name>
    <name type="common">David's myotis</name>
    <dbReference type="NCBI Taxonomy" id="225400"/>
    <lineage>
        <taxon>Eukaryota</taxon>
        <taxon>Metazoa</taxon>
        <taxon>Chordata</taxon>
        <taxon>Craniata</taxon>
        <taxon>Vertebrata</taxon>
        <taxon>Euteleostomi</taxon>
        <taxon>Mammalia</taxon>
        <taxon>Eutheria</taxon>
        <taxon>Laurasiatheria</taxon>
        <taxon>Chiroptera</taxon>
        <taxon>Yangochiroptera</taxon>
        <taxon>Vespertilionidae</taxon>
        <taxon>Myotis</taxon>
    </lineage>
</organism>
<protein>
    <submittedName>
        <fullName evidence="7">Lipoma HMGIC fusion partner</fullName>
    </submittedName>
</protein>
<keyword evidence="8" id="KW-1185">Reference proteome</keyword>
<evidence type="ECO:0000256" key="6">
    <source>
        <dbReference type="SAM" id="Phobius"/>
    </source>
</evidence>
<comment type="subcellular location">
    <subcellularLocation>
        <location evidence="1">Membrane</location>
        <topology evidence="1">Multi-pass membrane protein</topology>
    </subcellularLocation>
</comment>